<dbReference type="EMBL" id="BRLB01000003">
    <property type="protein sequence ID" value="GKX29276.1"/>
    <property type="molecule type" value="Genomic_DNA"/>
</dbReference>
<dbReference type="PROSITE" id="PS51257">
    <property type="entry name" value="PROKAR_LIPOPROTEIN"/>
    <property type="match status" value="1"/>
</dbReference>
<dbReference type="RefSeq" id="WP_281814708.1">
    <property type="nucleotide sequence ID" value="NZ_BRLB01000003.1"/>
</dbReference>
<comment type="caution">
    <text evidence="4">The sequence shown here is derived from an EMBL/GenBank/DDBJ whole genome shotgun (WGS) entry which is preliminary data.</text>
</comment>
<sequence length="590" mass="66615">MKKFLTLFLVLTLIVSFTACSKKAEETDTDPNNDVEVEENDDGQDVEEEEEEEEEGWNPSGHVTIGTPNYNGFFINGWGNNAYDGNIRQLVFGGASTSPAGLMTSTEDGQIVENSIVESREKSDDGIVHTFKLKPDLVYSDGTPLTADDVIFTYDFYMNAEDITAAGGTSSLHEYVDKVEKIDDLTVKFTLKAKYYATDSLVFIVNILCEEWAMKDKPADKTIQQHVKDSIISNPIGYGPYKIVEYKEGQYVKLTVNENYIGNYEGIKPEIKDIIAKVVSDETQLDELLTGSIDILPGVVEAEEIEAVKADDNFDYCNYPRQGYGHLTFHADFGPVRHKEVRQAIAYTIDRVVFREAFLGKYSLSTDGPYTTNYWMIDEKWVDDNLTKYTSDKEKVNEILSAAGWAKGSDGIWAKDGEKLEIKVAAGSQDWADTLNLTMGKAGKEFGIKFDVSFVDFAILLDHYYGQGLAENERKYHMYALATTLDIVYDGYDNWHSDKIVDPWGSGVGTNTSRFNNDKCDELLLTMRTAESDEVYKNAYREWVILMNDEMPVLPLYSNDYHDLYSKRLKGFNTNAIWGWVPALLKTTLK</sequence>
<dbReference type="SUPFAM" id="SSF53850">
    <property type="entry name" value="Periplasmic binding protein-like II"/>
    <property type="match status" value="1"/>
</dbReference>
<keyword evidence="5" id="KW-1185">Reference proteome</keyword>
<evidence type="ECO:0000256" key="2">
    <source>
        <dbReference type="SAM" id="SignalP"/>
    </source>
</evidence>
<dbReference type="PANTHER" id="PTHR30290:SF81">
    <property type="entry name" value="OLIGOPEPTIDE-BINDING PROTEIN OPPA"/>
    <property type="match status" value="1"/>
</dbReference>
<dbReference type="InterPro" id="IPR030678">
    <property type="entry name" value="Peptide/Ni-bd"/>
</dbReference>
<proteinExistence type="predicted"/>
<evidence type="ECO:0000313" key="5">
    <source>
        <dbReference type="Proteomes" id="UP001144256"/>
    </source>
</evidence>
<dbReference type="PANTHER" id="PTHR30290">
    <property type="entry name" value="PERIPLASMIC BINDING COMPONENT OF ABC TRANSPORTER"/>
    <property type="match status" value="1"/>
</dbReference>
<dbReference type="Gene3D" id="3.40.190.10">
    <property type="entry name" value="Periplasmic binding protein-like II"/>
    <property type="match status" value="1"/>
</dbReference>
<evidence type="ECO:0000259" key="3">
    <source>
        <dbReference type="Pfam" id="PF00496"/>
    </source>
</evidence>
<dbReference type="Gene3D" id="3.10.105.10">
    <property type="entry name" value="Dipeptide-binding Protein, Domain 3"/>
    <property type="match status" value="1"/>
</dbReference>
<dbReference type="GO" id="GO:0015833">
    <property type="term" value="P:peptide transport"/>
    <property type="evidence" value="ECO:0007669"/>
    <property type="project" value="TreeGrafter"/>
</dbReference>
<accession>A0A9W5YB63</accession>
<feature type="region of interest" description="Disordered" evidence="1">
    <location>
        <begin position="23"/>
        <end position="63"/>
    </location>
</feature>
<dbReference type="Proteomes" id="UP001144256">
    <property type="component" value="Unassembled WGS sequence"/>
</dbReference>
<dbReference type="GO" id="GO:1904680">
    <property type="term" value="F:peptide transmembrane transporter activity"/>
    <property type="evidence" value="ECO:0007669"/>
    <property type="project" value="TreeGrafter"/>
</dbReference>
<keyword evidence="2" id="KW-0732">Signal</keyword>
<dbReference type="AlphaFoldDB" id="A0A9W5YB63"/>
<dbReference type="InterPro" id="IPR000914">
    <property type="entry name" value="SBP_5_dom"/>
</dbReference>
<name>A0A9W5YB63_9FIRM</name>
<organism evidence="4 5">
    <name type="scientific">Vallitalea longa</name>
    <dbReference type="NCBI Taxonomy" id="2936439"/>
    <lineage>
        <taxon>Bacteria</taxon>
        <taxon>Bacillati</taxon>
        <taxon>Bacillota</taxon>
        <taxon>Clostridia</taxon>
        <taxon>Lachnospirales</taxon>
        <taxon>Vallitaleaceae</taxon>
        <taxon>Vallitalea</taxon>
    </lineage>
</organism>
<gene>
    <name evidence="4" type="primary">oppA_2</name>
    <name evidence="4" type="ORF">SH1V18_17560</name>
</gene>
<dbReference type="CDD" id="cd00995">
    <property type="entry name" value="PBP2_NikA_DppA_OppA_like"/>
    <property type="match status" value="1"/>
</dbReference>
<dbReference type="Pfam" id="PF00496">
    <property type="entry name" value="SBP_bac_5"/>
    <property type="match status" value="1"/>
</dbReference>
<evidence type="ECO:0000313" key="4">
    <source>
        <dbReference type="EMBL" id="GKX29276.1"/>
    </source>
</evidence>
<evidence type="ECO:0000256" key="1">
    <source>
        <dbReference type="SAM" id="MobiDB-lite"/>
    </source>
</evidence>
<dbReference type="GO" id="GO:0042597">
    <property type="term" value="C:periplasmic space"/>
    <property type="evidence" value="ECO:0007669"/>
    <property type="project" value="UniProtKB-ARBA"/>
</dbReference>
<reference evidence="4" key="1">
    <citation type="submission" date="2022-06" db="EMBL/GenBank/DDBJ databases">
        <title>Vallitalea longa sp. nov., an anaerobic bacterium isolated from marine sediment.</title>
        <authorList>
            <person name="Hirano S."/>
            <person name="Terahara T."/>
            <person name="Mori K."/>
            <person name="Hamada M."/>
            <person name="Matsumoto R."/>
            <person name="Kobayashi T."/>
        </authorList>
    </citation>
    <scope>NUCLEOTIDE SEQUENCE</scope>
    <source>
        <strain evidence="4">SH18-1</strain>
    </source>
</reference>
<dbReference type="GO" id="GO:0043190">
    <property type="term" value="C:ATP-binding cassette (ABC) transporter complex"/>
    <property type="evidence" value="ECO:0007669"/>
    <property type="project" value="InterPro"/>
</dbReference>
<dbReference type="Gene3D" id="3.90.76.10">
    <property type="entry name" value="Dipeptide-binding Protein, Domain 1"/>
    <property type="match status" value="1"/>
</dbReference>
<feature type="signal peptide" evidence="2">
    <location>
        <begin position="1"/>
        <end position="24"/>
    </location>
</feature>
<feature type="domain" description="Solute-binding protein family 5" evidence="3">
    <location>
        <begin position="115"/>
        <end position="486"/>
    </location>
</feature>
<dbReference type="InterPro" id="IPR039424">
    <property type="entry name" value="SBP_5"/>
</dbReference>
<protein>
    <submittedName>
        <fullName evidence="4">Peptide ABC transporter substrate-binding protein</fullName>
    </submittedName>
</protein>
<dbReference type="PIRSF" id="PIRSF002741">
    <property type="entry name" value="MppA"/>
    <property type="match status" value="1"/>
</dbReference>
<feature type="chain" id="PRO_5040975898" evidence="2">
    <location>
        <begin position="25"/>
        <end position="590"/>
    </location>
</feature>
<feature type="compositionally biased region" description="Acidic residues" evidence="1">
    <location>
        <begin position="27"/>
        <end position="56"/>
    </location>
</feature>